<dbReference type="PANTHER" id="PTHR40072:SF1">
    <property type="entry name" value="MOLYBDOPTERIN-GUANINE DINUCLEOTIDE BIOSYNTHESIS ADAPTER PROTEIN"/>
    <property type="match status" value="1"/>
</dbReference>
<dbReference type="GO" id="GO:0005525">
    <property type="term" value="F:GTP binding"/>
    <property type="evidence" value="ECO:0007669"/>
    <property type="project" value="InterPro"/>
</dbReference>
<organism evidence="2 3">
    <name type="scientific">Novibacillus thermophilus</name>
    <dbReference type="NCBI Taxonomy" id="1471761"/>
    <lineage>
        <taxon>Bacteria</taxon>
        <taxon>Bacillati</taxon>
        <taxon>Bacillota</taxon>
        <taxon>Bacilli</taxon>
        <taxon>Bacillales</taxon>
        <taxon>Thermoactinomycetaceae</taxon>
        <taxon>Novibacillus</taxon>
    </lineage>
</organism>
<dbReference type="Proteomes" id="UP000188603">
    <property type="component" value="Chromosome"/>
</dbReference>
<dbReference type="STRING" id="1471761.B0W44_13920"/>
<dbReference type="AlphaFoldDB" id="A0A1U9K9J7"/>
<evidence type="ECO:0000313" key="2">
    <source>
        <dbReference type="EMBL" id="AQS56686.1"/>
    </source>
</evidence>
<feature type="domain" description="Molybdopterin-guanine dinucleotide biosynthesis protein B (MobB)" evidence="1">
    <location>
        <begin position="10"/>
        <end position="137"/>
    </location>
</feature>
<dbReference type="InterPro" id="IPR027417">
    <property type="entry name" value="P-loop_NTPase"/>
</dbReference>
<protein>
    <submittedName>
        <fullName evidence="2">Molybdopterin-guanine dinucleotide biosynthesis protein B</fullName>
    </submittedName>
</protein>
<dbReference type="RefSeq" id="WP_228441182.1">
    <property type="nucleotide sequence ID" value="NZ_CP019699.1"/>
</dbReference>
<dbReference type="InterPro" id="IPR052539">
    <property type="entry name" value="MGD_biosynthesis_adapter"/>
</dbReference>
<sequence length="168" mass="18995">MKIKPISPPVIQIVGYRNSGKTTLLCRLVNLLTERGWRVGTVKHDAHQFDIDHPGKDTWKHRLAGAETVAIASEEQTAVIRQRAVSLDELLLEMDGLDLVLVEGYKWAPYPKIVLIRTEEHLPLLMQVSRLIAVVSWIPVSGTTVPVFDKDDDQGVFERVLQHVKEED</sequence>
<dbReference type="NCBIfam" id="TIGR00176">
    <property type="entry name" value="mobB"/>
    <property type="match status" value="1"/>
</dbReference>
<evidence type="ECO:0000259" key="1">
    <source>
        <dbReference type="Pfam" id="PF03205"/>
    </source>
</evidence>
<dbReference type="SUPFAM" id="SSF52540">
    <property type="entry name" value="P-loop containing nucleoside triphosphate hydrolases"/>
    <property type="match status" value="1"/>
</dbReference>
<dbReference type="EMBL" id="CP019699">
    <property type="protein sequence ID" value="AQS56686.1"/>
    <property type="molecule type" value="Genomic_DNA"/>
</dbReference>
<dbReference type="GO" id="GO:0006777">
    <property type="term" value="P:Mo-molybdopterin cofactor biosynthetic process"/>
    <property type="evidence" value="ECO:0007669"/>
    <property type="project" value="InterPro"/>
</dbReference>
<dbReference type="PANTHER" id="PTHR40072">
    <property type="entry name" value="MOLYBDOPTERIN-GUANINE DINUCLEOTIDE BIOSYNTHESIS ADAPTER PROTEIN-RELATED"/>
    <property type="match status" value="1"/>
</dbReference>
<dbReference type="KEGG" id="ntr:B0W44_13920"/>
<dbReference type="Pfam" id="PF03205">
    <property type="entry name" value="MobB"/>
    <property type="match status" value="1"/>
</dbReference>
<accession>A0A1U9K9J7</accession>
<name>A0A1U9K9J7_9BACL</name>
<dbReference type="InterPro" id="IPR004435">
    <property type="entry name" value="MobB_dom"/>
</dbReference>
<reference evidence="2 3" key="1">
    <citation type="journal article" date="2015" name="Int. J. Syst. Evol. Microbiol.">
        <title>Novibacillus thermophilus gen. nov., sp. nov., a Gram-staining-negative and moderately thermophilic member of the family Thermoactinomycetaceae.</title>
        <authorList>
            <person name="Yang G."/>
            <person name="Chen J."/>
            <person name="Zhou S."/>
        </authorList>
    </citation>
    <scope>NUCLEOTIDE SEQUENCE [LARGE SCALE GENOMIC DNA]</scope>
    <source>
        <strain evidence="2 3">SG-1</strain>
    </source>
</reference>
<evidence type="ECO:0000313" key="3">
    <source>
        <dbReference type="Proteomes" id="UP000188603"/>
    </source>
</evidence>
<proteinExistence type="predicted"/>
<keyword evidence="3" id="KW-1185">Reference proteome</keyword>
<dbReference type="CDD" id="cd03116">
    <property type="entry name" value="MobB"/>
    <property type="match status" value="1"/>
</dbReference>
<dbReference type="Gene3D" id="3.40.50.300">
    <property type="entry name" value="P-loop containing nucleotide triphosphate hydrolases"/>
    <property type="match status" value="1"/>
</dbReference>
<gene>
    <name evidence="2" type="ORF">B0W44_13920</name>
</gene>